<gene>
    <name evidence="8" type="ORF">NMU02_04935</name>
</gene>
<dbReference type="PANTHER" id="PTHR33545:SF5">
    <property type="entry name" value="UPF0750 MEMBRANE PROTEIN YITT"/>
    <property type="match status" value="1"/>
</dbReference>
<keyword evidence="9" id="KW-1185">Reference proteome</keyword>
<evidence type="ECO:0000256" key="2">
    <source>
        <dbReference type="ARBA" id="ARBA00022475"/>
    </source>
</evidence>
<keyword evidence="4 6" id="KW-1133">Transmembrane helix</keyword>
<feature type="transmembrane region" description="Helical" evidence="6">
    <location>
        <begin position="114"/>
        <end position="135"/>
    </location>
</feature>
<proteinExistence type="predicted"/>
<evidence type="ECO:0000256" key="4">
    <source>
        <dbReference type="ARBA" id="ARBA00022989"/>
    </source>
</evidence>
<organism evidence="8 9">
    <name type="scientific">Coprobacter tertius</name>
    <dbReference type="NCBI Taxonomy" id="2944915"/>
    <lineage>
        <taxon>Bacteria</taxon>
        <taxon>Pseudomonadati</taxon>
        <taxon>Bacteroidota</taxon>
        <taxon>Bacteroidia</taxon>
        <taxon>Bacteroidales</taxon>
        <taxon>Barnesiellaceae</taxon>
        <taxon>Coprobacter</taxon>
    </lineage>
</organism>
<dbReference type="PIRSF" id="PIRSF006483">
    <property type="entry name" value="Membrane_protein_YitT"/>
    <property type="match status" value="1"/>
</dbReference>
<name>A0ABT1MGE3_9BACT</name>
<evidence type="ECO:0000256" key="6">
    <source>
        <dbReference type="SAM" id="Phobius"/>
    </source>
</evidence>
<comment type="caution">
    <text evidence="8">The sequence shown here is derived from an EMBL/GenBank/DDBJ whole genome shotgun (WGS) entry which is preliminary data.</text>
</comment>
<dbReference type="Pfam" id="PF10035">
    <property type="entry name" value="DUF2179"/>
    <property type="match status" value="1"/>
</dbReference>
<feature type="transmembrane region" description="Helical" evidence="6">
    <location>
        <begin position="182"/>
        <end position="200"/>
    </location>
</feature>
<keyword evidence="3 6" id="KW-0812">Transmembrane</keyword>
<reference evidence="8 9" key="1">
    <citation type="submission" date="2022-07" db="EMBL/GenBank/DDBJ databases">
        <title>Fecal culturing of patients with breast cancer.</title>
        <authorList>
            <person name="Teng N.M.Y."/>
            <person name="Kiu R."/>
            <person name="Evans R."/>
            <person name="Baker D.J."/>
            <person name="Zenner C."/>
            <person name="Robinson S.D."/>
            <person name="Hall L.J."/>
        </authorList>
    </citation>
    <scope>NUCLEOTIDE SEQUENCE [LARGE SCALE GENOMIC DNA]</scope>
    <source>
        <strain evidence="8 9">LH1063</strain>
    </source>
</reference>
<feature type="domain" description="DUF2179" evidence="7">
    <location>
        <begin position="229"/>
        <end position="283"/>
    </location>
</feature>
<keyword evidence="2" id="KW-1003">Cell membrane</keyword>
<dbReference type="RefSeq" id="WP_255026198.1">
    <property type="nucleotide sequence ID" value="NZ_JANDHW010000003.1"/>
</dbReference>
<dbReference type="CDD" id="cd16380">
    <property type="entry name" value="YitT_C"/>
    <property type="match status" value="1"/>
</dbReference>
<feature type="transmembrane region" description="Helical" evidence="6">
    <location>
        <begin position="16"/>
        <end position="35"/>
    </location>
</feature>
<dbReference type="Proteomes" id="UP001205603">
    <property type="component" value="Unassembled WGS sequence"/>
</dbReference>
<accession>A0ABT1MGE3</accession>
<evidence type="ECO:0000313" key="8">
    <source>
        <dbReference type="EMBL" id="MCP9611431.1"/>
    </source>
</evidence>
<dbReference type="InterPro" id="IPR051461">
    <property type="entry name" value="UPF0750_membrane"/>
</dbReference>
<dbReference type="Gene3D" id="3.30.70.120">
    <property type="match status" value="1"/>
</dbReference>
<comment type="subcellular location">
    <subcellularLocation>
        <location evidence="1">Cell membrane</location>
        <topology evidence="1">Multi-pass membrane protein</topology>
    </subcellularLocation>
</comment>
<feature type="transmembrane region" description="Helical" evidence="6">
    <location>
        <begin position="156"/>
        <end position="176"/>
    </location>
</feature>
<dbReference type="Pfam" id="PF02588">
    <property type="entry name" value="YitT_membrane"/>
    <property type="match status" value="1"/>
</dbReference>
<evidence type="ECO:0000313" key="9">
    <source>
        <dbReference type="Proteomes" id="UP001205603"/>
    </source>
</evidence>
<feature type="transmembrane region" description="Helical" evidence="6">
    <location>
        <begin position="47"/>
        <end position="75"/>
    </location>
</feature>
<dbReference type="InterPro" id="IPR019264">
    <property type="entry name" value="DUF2179"/>
</dbReference>
<evidence type="ECO:0000256" key="3">
    <source>
        <dbReference type="ARBA" id="ARBA00022692"/>
    </source>
</evidence>
<protein>
    <submittedName>
        <fullName evidence="8">YitT family protein</fullName>
    </submittedName>
</protein>
<evidence type="ECO:0000256" key="5">
    <source>
        <dbReference type="ARBA" id="ARBA00023136"/>
    </source>
</evidence>
<feature type="transmembrane region" description="Helical" evidence="6">
    <location>
        <begin position="87"/>
        <end position="108"/>
    </location>
</feature>
<dbReference type="PANTHER" id="PTHR33545">
    <property type="entry name" value="UPF0750 MEMBRANE PROTEIN YITT-RELATED"/>
    <property type="match status" value="1"/>
</dbReference>
<dbReference type="InterPro" id="IPR015867">
    <property type="entry name" value="N-reg_PII/ATP_PRibTrfase_C"/>
</dbReference>
<sequence length="290" mass="32009">MKKPTKTEVFREIKDYVMVTVGLISYAIGWTVFLLPNGITTGGVPGIAAIVYYATGIEMQVTYLIINAILMVFAIRFLGWKFCMKTIYAIAMLSTLLWWFQRIVGGVSVVGDEPFMACVLGAGLCGIGLGIAFAHNGSTGGTDIIAAIVNKYANVSFGRMIMMCDILIISSCYFVFHDWGRVVFGFSTLVIISYVLDMIVNSARQSVQFTIISKKHDEIAERIALDVHRGVTYLNGEGWYTGNNLKVIMVLANKRDSVAIFRLIKDIDPNAFISQVSVIGVYGNGFRMLK</sequence>
<dbReference type="EMBL" id="JANDHW010000003">
    <property type="protein sequence ID" value="MCP9611431.1"/>
    <property type="molecule type" value="Genomic_DNA"/>
</dbReference>
<keyword evidence="5 6" id="KW-0472">Membrane</keyword>
<evidence type="ECO:0000259" key="7">
    <source>
        <dbReference type="Pfam" id="PF10035"/>
    </source>
</evidence>
<dbReference type="InterPro" id="IPR003740">
    <property type="entry name" value="YitT"/>
</dbReference>
<evidence type="ECO:0000256" key="1">
    <source>
        <dbReference type="ARBA" id="ARBA00004651"/>
    </source>
</evidence>